<name>A0ABV8E0C5_9NOCA</name>
<dbReference type="Proteomes" id="UP001595696">
    <property type="component" value="Unassembled WGS sequence"/>
</dbReference>
<dbReference type="EMBL" id="JBHSAX010000022">
    <property type="protein sequence ID" value="MFC3965663.1"/>
    <property type="molecule type" value="Genomic_DNA"/>
</dbReference>
<sequence>MQRPIETAALARADQECAQAEASLDSCLAAVAAAMPRADRVTRFMQLTERFATAPETESLAVFAAAALTRLSDARQHREVADADERSRSAATLLAQTEHNLADLCAATAATPLDRTLLYVNLVRTFVRDTGIGPHAALPTLTAAAVLRLSS</sequence>
<evidence type="ECO:0000313" key="2">
    <source>
        <dbReference type="Proteomes" id="UP001595696"/>
    </source>
</evidence>
<reference evidence="2" key="1">
    <citation type="journal article" date="2019" name="Int. J. Syst. Evol. Microbiol.">
        <title>The Global Catalogue of Microorganisms (GCM) 10K type strain sequencing project: providing services to taxonomists for standard genome sequencing and annotation.</title>
        <authorList>
            <consortium name="The Broad Institute Genomics Platform"/>
            <consortium name="The Broad Institute Genome Sequencing Center for Infectious Disease"/>
            <person name="Wu L."/>
            <person name="Ma J."/>
        </authorList>
    </citation>
    <scope>NUCLEOTIDE SEQUENCE [LARGE SCALE GENOMIC DNA]</scope>
    <source>
        <strain evidence="2">CGMCC 4.7330</strain>
    </source>
</reference>
<comment type="caution">
    <text evidence="1">The sequence shown here is derived from an EMBL/GenBank/DDBJ whole genome shotgun (WGS) entry which is preliminary data.</text>
</comment>
<keyword evidence="2" id="KW-1185">Reference proteome</keyword>
<protein>
    <submittedName>
        <fullName evidence="1">Uncharacterized protein</fullName>
    </submittedName>
</protein>
<gene>
    <name evidence="1" type="ORF">ACFO0B_27050</name>
</gene>
<proteinExistence type="predicted"/>
<evidence type="ECO:0000313" key="1">
    <source>
        <dbReference type="EMBL" id="MFC3965663.1"/>
    </source>
</evidence>
<dbReference type="RefSeq" id="WP_378615701.1">
    <property type="nucleotide sequence ID" value="NZ_JBHSAX010000022.1"/>
</dbReference>
<accession>A0ABV8E0C5</accession>
<organism evidence="1 2">
    <name type="scientific">Nocardia jiangsuensis</name>
    <dbReference type="NCBI Taxonomy" id="1691563"/>
    <lineage>
        <taxon>Bacteria</taxon>
        <taxon>Bacillati</taxon>
        <taxon>Actinomycetota</taxon>
        <taxon>Actinomycetes</taxon>
        <taxon>Mycobacteriales</taxon>
        <taxon>Nocardiaceae</taxon>
        <taxon>Nocardia</taxon>
    </lineage>
</organism>